<gene>
    <name evidence="1" type="ORF">CC1_15320</name>
</gene>
<dbReference type="HOGENOM" id="CLU_3308020_0_0_9"/>
<sequence length="39" mass="4575">MTGKKAKKLAAFRLPVRGRYIFKKGIKKLSFAMFVSYHR</sequence>
<protein>
    <submittedName>
        <fullName evidence="1">Uncharacterized protein</fullName>
    </submittedName>
</protein>
<name>D4J7I4_9FIRM</name>
<dbReference type="AlphaFoldDB" id="D4J7I4"/>
<dbReference type="KEGG" id="cct:CC1_15320"/>
<dbReference type="EMBL" id="FP929038">
    <property type="protein sequence ID" value="CBK80305.1"/>
    <property type="molecule type" value="Genomic_DNA"/>
</dbReference>
<evidence type="ECO:0000313" key="2">
    <source>
        <dbReference type="Proteomes" id="UP000008798"/>
    </source>
</evidence>
<reference evidence="1 2" key="2">
    <citation type="submission" date="2010-03" db="EMBL/GenBank/DDBJ databases">
        <authorList>
            <person name="Pajon A."/>
        </authorList>
    </citation>
    <scope>NUCLEOTIDE SEQUENCE [LARGE SCALE GENOMIC DNA]</scope>
    <source>
        <strain evidence="1 2">GD/7</strain>
    </source>
</reference>
<evidence type="ECO:0000313" key="1">
    <source>
        <dbReference type="EMBL" id="CBK80305.1"/>
    </source>
</evidence>
<accession>D4J7I4</accession>
<organism evidence="1 2">
    <name type="scientific">Coprococcus catus GD/7</name>
    <dbReference type="NCBI Taxonomy" id="717962"/>
    <lineage>
        <taxon>Bacteria</taxon>
        <taxon>Bacillati</taxon>
        <taxon>Bacillota</taxon>
        <taxon>Clostridia</taxon>
        <taxon>Lachnospirales</taxon>
        <taxon>Lachnospiraceae</taxon>
        <taxon>Coprococcus</taxon>
    </lineage>
</organism>
<reference evidence="1 2" key="1">
    <citation type="submission" date="2010-03" db="EMBL/GenBank/DDBJ databases">
        <title>The genome sequence of Coprococcus catus GD/7.</title>
        <authorList>
            <consortium name="metaHIT consortium -- http://www.metahit.eu/"/>
            <person name="Pajon A."/>
            <person name="Turner K."/>
            <person name="Parkhill J."/>
            <person name="Duncan S."/>
            <person name="Flint H."/>
        </authorList>
    </citation>
    <scope>NUCLEOTIDE SEQUENCE [LARGE SCALE GENOMIC DNA]</scope>
    <source>
        <strain evidence="1 2">GD/7</strain>
    </source>
</reference>
<proteinExistence type="predicted"/>
<dbReference type="Proteomes" id="UP000008798">
    <property type="component" value="Chromosome"/>
</dbReference>